<keyword evidence="12" id="KW-0675">Receptor</keyword>
<dbReference type="InterPro" id="IPR008969">
    <property type="entry name" value="CarboxyPept-like_regulatory"/>
</dbReference>
<proteinExistence type="inferred from homology"/>
<keyword evidence="2 8" id="KW-0813">Transport</keyword>
<name>A0A941J0U4_9BACT</name>
<keyword evidence="6 8" id="KW-0472">Membrane</keyword>
<dbReference type="AlphaFoldDB" id="A0A941J0U4"/>
<comment type="subcellular location">
    <subcellularLocation>
        <location evidence="1 8">Cell outer membrane</location>
        <topology evidence="1 8">Multi-pass membrane protein</topology>
    </subcellularLocation>
</comment>
<dbReference type="InterPro" id="IPR023997">
    <property type="entry name" value="TonB-dep_OMP_SusC/RagA_CS"/>
</dbReference>
<dbReference type="InterPro" id="IPR037066">
    <property type="entry name" value="Plug_dom_sf"/>
</dbReference>
<organism evidence="12 13">
    <name type="scientific">Carboxylicivirga sediminis</name>
    <dbReference type="NCBI Taxonomy" id="2006564"/>
    <lineage>
        <taxon>Bacteria</taxon>
        <taxon>Pseudomonadati</taxon>
        <taxon>Bacteroidota</taxon>
        <taxon>Bacteroidia</taxon>
        <taxon>Marinilabiliales</taxon>
        <taxon>Marinilabiliaceae</taxon>
        <taxon>Carboxylicivirga</taxon>
    </lineage>
</organism>
<evidence type="ECO:0000256" key="6">
    <source>
        <dbReference type="ARBA" id="ARBA00023136"/>
    </source>
</evidence>
<evidence type="ECO:0000256" key="3">
    <source>
        <dbReference type="ARBA" id="ARBA00022452"/>
    </source>
</evidence>
<protein>
    <submittedName>
        <fullName evidence="12">TonB-dependent receptor</fullName>
    </submittedName>
</protein>
<dbReference type="InterPro" id="IPR023996">
    <property type="entry name" value="TonB-dep_OMP_SusC/RagA"/>
</dbReference>
<sequence length="1034" mass="115062">MLKVAVILCIVVMQHSNVLAEKKGNPSLVSRSSLDYTRRTNTNDKLVQQNKLVSGKVVNTKGESLPGVNVYEKSNMTHGVITGLDGTYTIDVAGPDAILVYSFIGFNTLEKVVNGQSVIDVILEEEVTDLDEVVVVGYGTQKKVNVTGAVAAISNDKLENRPVTNVSNALQGLMPGATIIQNSGQPGKDMASIRVRGIGTLNNANPMYVVDGIVVGGMNDLDPNDIESISILKDAASAAIYGSRASNGVVLITTKKGSNKEPQLKYDGYMGWQQPIDLLEYLPSWKYAELYNTARQNQGQAIAYTPEEIEKFRNGSDPDNYPNTDWLGLLYKGSGFQQSHRAELTGGSSNSSYMLSVGMLDQDGIIENSGFKRYNTRANLTSNFKKFTVGLNLSFTYGQTTEPTNPYTGDMYQIFRQVNRIAPFVPYKYSNGEYGYIADGNPIAWMDLGAIRKEKYRKTRGVGRIGYEIAKGLKIEEIIGYEYTGSSDEKFIKDIQYRNWKTGEPTLYQGPNSQKDVRQDYQMLSLQTLLTYDRTFGKHAVNALAGYSQEEARTDWNSSYRKEFLSNELWEVNAGGADGQVAEGSAYEYALKSYFGRISYAFDEKYLFEANVRRDGTSRISKEQRWGTFPSFSVGWRLINESFMESLQDVVSNFKLRAGWGQLGNQNIGNYPYQQVLSTADYRLGGAVVPGVALTQGVNSDIQWELSTTTNVGIDLSFFKNRLSFSTDFYKRITSDILLKLPVPTPTGLSNPYQNAGEVMNKGIEFQLGYKLQNGDWNFDILANAAYNKNEITDLKNDGSRIWHNNYSFWQEGYPINAFGGYQSEGLFRTQDDLDNSAVINRTQAGLGDIKYKDVNGDEVINAEDREYLGSWTPAWTFGTTLNASWRGFDAQLFFQGAADVNGYMKNESVGRLQGNTTKPTTLFSDSYDAVTNPDGNFPRPLSTWLINDSEANPSSFWVKDASYLRLKNVLLGYNLPQSICNYAGLEKVKIYYSGQNLLTFSKLPDGFDPEAPAGARAYYPQVKTHSLGLKVTF</sequence>
<evidence type="ECO:0000256" key="7">
    <source>
        <dbReference type="ARBA" id="ARBA00023237"/>
    </source>
</evidence>
<evidence type="ECO:0000256" key="4">
    <source>
        <dbReference type="ARBA" id="ARBA00022692"/>
    </source>
</evidence>
<dbReference type="InterPro" id="IPR039426">
    <property type="entry name" value="TonB-dep_rcpt-like"/>
</dbReference>
<accession>A0A941J0U4</accession>
<keyword evidence="7 8" id="KW-0998">Cell outer membrane</keyword>
<dbReference type="RefSeq" id="WP_212193253.1">
    <property type="nucleotide sequence ID" value="NZ_JAGTAR010000055.1"/>
</dbReference>
<dbReference type="EMBL" id="JAGTAR010000055">
    <property type="protein sequence ID" value="MBR8538229.1"/>
    <property type="molecule type" value="Genomic_DNA"/>
</dbReference>
<evidence type="ECO:0000313" key="13">
    <source>
        <dbReference type="Proteomes" id="UP000679220"/>
    </source>
</evidence>
<dbReference type="FunFam" id="2.170.130.10:FF:000003">
    <property type="entry name" value="SusC/RagA family TonB-linked outer membrane protein"/>
    <property type="match status" value="1"/>
</dbReference>
<evidence type="ECO:0000256" key="5">
    <source>
        <dbReference type="ARBA" id="ARBA00023077"/>
    </source>
</evidence>
<evidence type="ECO:0000256" key="8">
    <source>
        <dbReference type="PROSITE-ProRule" id="PRU01360"/>
    </source>
</evidence>
<dbReference type="Gene3D" id="2.40.170.20">
    <property type="entry name" value="TonB-dependent receptor, beta-barrel domain"/>
    <property type="match status" value="1"/>
</dbReference>
<evidence type="ECO:0000256" key="9">
    <source>
        <dbReference type="RuleBase" id="RU003357"/>
    </source>
</evidence>
<dbReference type="InterPro" id="IPR012910">
    <property type="entry name" value="Plug_dom"/>
</dbReference>
<evidence type="ECO:0000259" key="10">
    <source>
        <dbReference type="Pfam" id="PF00593"/>
    </source>
</evidence>
<dbReference type="Pfam" id="PF13715">
    <property type="entry name" value="CarbopepD_reg_2"/>
    <property type="match status" value="1"/>
</dbReference>
<dbReference type="Pfam" id="PF00593">
    <property type="entry name" value="TonB_dep_Rec_b-barrel"/>
    <property type="match status" value="1"/>
</dbReference>
<keyword evidence="4 8" id="KW-0812">Transmembrane</keyword>
<keyword evidence="5 9" id="KW-0798">TonB box</keyword>
<dbReference type="SUPFAM" id="SSF49464">
    <property type="entry name" value="Carboxypeptidase regulatory domain-like"/>
    <property type="match status" value="1"/>
</dbReference>
<dbReference type="NCBIfam" id="TIGR04056">
    <property type="entry name" value="OMP_RagA_SusC"/>
    <property type="match status" value="1"/>
</dbReference>
<evidence type="ECO:0000259" key="11">
    <source>
        <dbReference type="Pfam" id="PF07715"/>
    </source>
</evidence>
<dbReference type="Pfam" id="PF07715">
    <property type="entry name" value="Plug"/>
    <property type="match status" value="1"/>
</dbReference>
<dbReference type="GO" id="GO:0009279">
    <property type="term" value="C:cell outer membrane"/>
    <property type="evidence" value="ECO:0007669"/>
    <property type="project" value="UniProtKB-SubCell"/>
</dbReference>
<reference evidence="12" key="1">
    <citation type="journal article" date="2018" name="Int. J. Syst. Evol. Microbiol.">
        <title>Carboxylicivirga sediminis sp. nov., isolated from coastal sediment.</title>
        <authorList>
            <person name="Wang F.Q."/>
            <person name="Ren L.H."/>
            <person name="Zou R.J."/>
            <person name="Sun Y.Z."/>
            <person name="Liu X.J."/>
            <person name="Jiang F."/>
            <person name="Liu L.J."/>
        </authorList>
    </citation>
    <scope>NUCLEOTIDE SEQUENCE</scope>
    <source>
        <strain evidence="12">JR1</strain>
    </source>
</reference>
<dbReference type="NCBIfam" id="TIGR04057">
    <property type="entry name" value="SusC_RagA_signa"/>
    <property type="match status" value="1"/>
</dbReference>
<dbReference type="SUPFAM" id="SSF56935">
    <property type="entry name" value="Porins"/>
    <property type="match status" value="1"/>
</dbReference>
<reference evidence="12" key="2">
    <citation type="submission" date="2021-04" db="EMBL/GenBank/DDBJ databases">
        <authorList>
            <person name="Zhang T."/>
            <person name="Zhang Y."/>
            <person name="Lu D."/>
            <person name="Zuo D."/>
            <person name="Du Z."/>
        </authorList>
    </citation>
    <scope>NUCLEOTIDE SEQUENCE</scope>
    <source>
        <strain evidence="12">JR1</strain>
    </source>
</reference>
<comment type="caution">
    <text evidence="12">The sequence shown here is derived from an EMBL/GenBank/DDBJ whole genome shotgun (WGS) entry which is preliminary data.</text>
</comment>
<feature type="domain" description="TonB-dependent receptor plug" evidence="11">
    <location>
        <begin position="143"/>
        <end position="249"/>
    </location>
</feature>
<evidence type="ECO:0000256" key="1">
    <source>
        <dbReference type="ARBA" id="ARBA00004571"/>
    </source>
</evidence>
<dbReference type="Gene3D" id="2.170.130.10">
    <property type="entry name" value="TonB-dependent receptor, plug domain"/>
    <property type="match status" value="1"/>
</dbReference>
<dbReference type="InterPro" id="IPR000531">
    <property type="entry name" value="Beta-barrel_TonB"/>
</dbReference>
<evidence type="ECO:0000256" key="2">
    <source>
        <dbReference type="ARBA" id="ARBA00022448"/>
    </source>
</evidence>
<dbReference type="Proteomes" id="UP000679220">
    <property type="component" value="Unassembled WGS sequence"/>
</dbReference>
<evidence type="ECO:0000313" key="12">
    <source>
        <dbReference type="EMBL" id="MBR8538229.1"/>
    </source>
</evidence>
<feature type="domain" description="TonB-dependent receptor-like beta-barrel" evidence="10">
    <location>
        <begin position="479"/>
        <end position="886"/>
    </location>
</feature>
<keyword evidence="3 8" id="KW-1134">Transmembrane beta strand</keyword>
<keyword evidence="13" id="KW-1185">Reference proteome</keyword>
<dbReference type="InterPro" id="IPR036942">
    <property type="entry name" value="Beta-barrel_TonB_sf"/>
</dbReference>
<comment type="similarity">
    <text evidence="8 9">Belongs to the TonB-dependent receptor family.</text>
</comment>
<gene>
    <name evidence="12" type="ORF">KDU71_21840</name>
</gene>
<dbReference type="PROSITE" id="PS52016">
    <property type="entry name" value="TONB_DEPENDENT_REC_3"/>
    <property type="match status" value="1"/>
</dbReference>